<dbReference type="Pfam" id="PF25120">
    <property type="entry name" value="DUF7814"/>
    <property type="match status" value="1"/>
</dbReference>
<dbReference type="Proteomes" id="UP000238169">
    <property type="component" value="Unassembled WGS sequence"/>
</dbReference>
<evidence type="ECO:0000256" key="4">
    <source>
        <dbReference type="ARBA" id="ARBA00022691"/>
    </source>
</evidence>
<dbReference type="Gene3D" id="3.40.50.150">
    <property type="entry name" value="Vaccinia Virus protein VP39"/>
    <property type="match status" value="1"/>
</dbReference>
<evidence type="ECO:0000259" key="9">
    <source>
        <dbReference type="Pfam" id="PF07669"/>
    </source>
</evidence>
<keyword evidence="6" id="KW-0238">DNA-binding</keyword>
<dbReference type="InterPro" id="IPR029063">
    <property type="entry name" value="SAM-dependent_MTases_sf"/>
</dbReference>
<dbReference type="AlphaFoldDB" id="A0A2U3I2G9"/>
<organism evidence="13 14">
    <name type="scientific">Caballeronia novacaledonica</name>
    <dbReference type="NCBI Taxonomy" id="1544861"/>
    <lineage>
        <taxon>Bacteria</taxon>
        <taxon>Pseudomonadati</taxon>
        <taxon>Pseudomonadota</taxon>
        <taxon>Betaproteobacteria</taxon>
        <taxon>Burkholderiales</taxon>
        <taxon>Burkholderiaceae</taxon>
        <taxon>Caballeronia</taxon>
    </lineage>
</organism>
<dbReference type="PANTHER" id="PTHR33841">
    <property type="entry name" value="DNA METHYLTRANSFERASE YEEA-RELATED"/>
    <property type="match status" value="1"/>
</dbReference>
<dbReference type="SUPFAM" id="SSF53335">
    <property type="entry name" value="S-adenosyl-L-methionine-dependent methyltransferases"/>
    <property type="match status" value="1"/>
</dbReference>
<dbReference type="InterPro" id="IPR025931">
    <property type="entry name" value="TaqI_C"/>
</dbReference>
<dbReference type="EMBL" id="OGTP01000003">
    <property type="protein sequence ID" value="SPB14318.1"/>
    <property type="molecule type" value="Genomic_DNA"/>
</dbReference>
<feature type="domain" description="DUF7149" evidence="11">
    <location>
        <begin position="7"/>
        <end position="244"/>
    </location>
</feature>
<dbReference type="InterPro" id="IPR011639">
    <property type="entry name" value="MethylTrfase_TaqI-like_dom"/>
</dbReference>
<evidence type="ECO:0000259" key="11">
    <source>
        <dbReference type="Pfam" id="PF23653"/>
    </source>
</evidence>
<sequence length="1226" mass="138655">MPAVGITPSESINRTFLNRPLSHAAFTTFSAALQKLADHQVHAKQGEEYHKTLLRDFLNEIGYGGKYFINVNDKIDLAIFESSTPGARISVIFETKKPGSSELCRPSDLNRKALQEALLYYLRERVGKVMVREPNLDIKNIVITDVENWFVFDSRVFESAFYQDTSLIKAFVDFERGSLSATKTEAFYAEIAKPAIARHIDEITFTYFNLNECIQNGDVRPGKKVSAICKFLSPESLLRLPFENVGNSLNQAFYAELLHVLGLEEAKEKQKRVIQRKPESGRLPASMLENTLQIILSRGLLANVKDLPQYGETLNAQLLSIGLQLCTTWLNRILFIKLLEGQLSKYERNERVKPFITEEKISSYQDFEELFFDVLAVEFDKRSAELQKKYPNVPYLNSSLFEPTELEKQTIPISGLKSNLRLPAYKSTVLRNESGKRFSGDLDISRYLIRFLDAYDFSAVSSQAVLDQNKPLINAAVLGLIFEKINNYQDGAFFTPASVTSYICRNTIRRTVIRKVNSAFEWECSTLVDLYNKITPKNFDAVEQVVSSVRICDPAVGSGHFLVAALNELISVKHELGLLKFPDGKIFKGQITAEGDELIILDENGEPFEYQPRLQRSHELQKLLFSQKRLLIENCLFGVDINPTSAHICRLRLWIELLKSSYYKDADRLVGLETLPNIDINIKTGNSLISRFALASDLKVTFSRRTTNAANYSIDAYRRAVHDYTNANSKQAKKALADFISKVKENFRSEIKKNDRDTALLESKREQRRTLVNQSSLFGGPSSDEAAKNRKIERLDEDIEKLEKKLEELEKAELYQHAFEWRFEFPEALDEAASFKGFDAVIGNPPYGVKLAAKTCERLVKTLGTVPDKEIYYWFLLLGRALLQDGGELAYIIPNGIMYNVFARQFRLDLLKNWNVLEIADCTDFGVFPDAVVQNVILSLGKGASVEDIPYREVQGAKSLKDILNAPIEKKTKSDLINLNANWSLALRLPAETLGVLDAIKSASKPLSEYFPEVSQGLIAYDKYQGQDADTIANRIFHSQVRSKVHNKKWLRGEDVTPYSCTWNGVDYFNYAEGVANRRKPKFFLGRRLLVREITNPSIYAAITEGESYNDPSLLIVLDCEDGEFPLEALLGILNSRLATYYHFNSSPKATKGAFPKILITDIVSFPLPSASSKQISEIAALARELCTAKQEGDNKQRTALQKRMDQLVCKCYGLSKEQSSLILAD</sequence>
<proteinExistence type="predicted"/>
<evidence type="ECO:0000259" key="12">
    <source>
        <dbReference type="Pfam" id="PF25120"/>
    </source>
</evidence>
<dbReference type="GO" id="GO:0003677">
    <property type="term" value="F:DNA binding"/>
    <property type="evidence" value="ECO:0007669"/>
    <property type="project" value="UniProtKB-KW"/>
</dbReference>
<keyword evidence="8" id="KW-0175">Coiled coil</keyword>
<evidence type="ECO:0000259" key="10">
    <source>
        <dbReference type="Pfam" id="PF12950"/>
    </source>
</evidence>
<dbReference type="Pfam" id="PF23653">
    <property type="entry name" value="DUF7149"/>
    <property type="match status" value="1"/>
</dbReference>
<evidence type="ECO:0000256" key="7">
    <source>
        <dbReference type="ARBA" id="ARBA00047942"/>
    </source>
</evidence>
<dbReference type="Pfam" id="PF07669">
    <property type="entry name" value="Eco57I"/>
    <property type="match status" value="1"/>
</dbReference>
<keyword evidence="5" id="KW-0680">Restriction system</keyword>
<dbReference type="GO" id="GO:0009307">
    <property type="term" value="P:DNA restriction-modification system"/>
    <property type="evidence" value="ECO:0007669"/>
    <property type="project" value="UniProtKB-KW"/>
</dbReference>
<comment type="catalytic activity">
    <reaction evidence="7">
        <text>a 2'-deoxyadenosine in DNA + S-adenosyl-L-methionine = an N(6)-methyl-2'-deoxyadenosine in DNA + S-adenosyl-L-homocysteine + H(+)</text>
        <dbReference type="Rhea" id="RHEA:15197"/>
        <dbReference type="Rhea" id="RHEA-COMP:12418"/>
        <dbReference type="Rhea" id="RHEA-COMP:12419"/>
        <dbReference type="ChEBI" id="CHEBI:15378"/>
        <dbReference type="ChEBI" id="CHEBI:57856"/>
        <dbReference type="ChEBI" id="CHEBI:59789"/>
        <dbReference type="ChEBI" id="CHEBI:90615"/>
        <dbReference type="ChEBI" id="CHEBI:90616"/>
        <dbReference type="EC" id="2.1.1.72"/>
    </reaction>
</comment>
<dbReference type="PANTHER" id="PTHR33841:SF1">
    <property type="entry name" value="DNA METHYLTRANSFERASE A"/>
    <property type="match status" value="1"/>
</dbReference>
<dbReference type="InterPro" id="IPR002052">
    <property type="entry name" value="DNA_methylase_N6_adenine_CS"/>
</dbReference>
<feature type="domain" description="TaqI-like C-terminal specificity" evidence="10">
    <location>
        <begin position="1049"/>
        <end position="1168"/>
    </location>
</feature>
<dbReference type="GO" id="GO:0009007">
    <property type="term" value="F:site-specific DNA-methyltransferase (adenine-specific) activity"/>
    <property type="evidence" value="ECO:0007669"/>
    <property type="project" value="UniProtKB-EC"/>
</dbReference>
<evidence type="ECO:0000256" key="8">
    <source>
        <dbReference type="SAM" id="Coils"/>
    </source>
</evidence>
<dbReference type="RefSeq" id="WP_106854021.1">
    <property type="nucleotide sequence ID" value="NZ_OGTP01000003.1"/>
</dbReference>
<evidence type="ECO:0000256" key="2">
    <source>
        <dbReference type="ARBA" id="ARBA00022603"/>
    </source>
</evidence>
<dbReference type="PRINTS" id="PR00507">
    <property type="entry name" value="N12N6MTFRASE"/>
</dbReference>
<evidence type="ECO:0000256" key="6">
    <source>
        <dbReference type="ARBA" id="ARBA00023125"/>
    </source>
</evidence>
<dbReference type="Pfam" id="PF12950">
    <property type="entry name" value="TaqI_C"/>
    <property type="match status" value="1"/>
</dbReference>
<dbReference type="OrthoDB" id="9784823at2"/>
<feature type="domain" description="DUF7814" evidence="12">
    <location>
        <begin position="247"/>
        <end position="473"/>
    </location>
</feature>
<reference evidence="14" key="1">
    <citation type="submission" date="2018-01" db="EMBL/GenBank/DDBJ databases">
        <authorList>
            <person name="Peeters C."/>
        </authorList>
    </citation>
    <scope>NUCLEOTIDE SEQUENCE [LARGE SCALE GENOMIC DNA]</scope>
</reference>
<protein>
    <recommendedName>
        <fullName evidence="1">site-specific DNA-methyltransferase (adenine-specific)</fullName>
        <ecNumber evidence="1">2.1.1.72</ecNumber>
    </recommendedName>
</protein>
<evidence type="ECO:0000256" key="5">
    <source>
        <dbReference type="ARBA" id="ARBA00022747"/>
    </source>
</evidence>
<gene>
    <name evidence="13" type="ORF">NOV72_01568</name>
</gene>
<keyword evidence="14" id="KW-1185">Reference proteome</keyword>
<keyword evidence="4" id="KW-0949">S-adenosyl-L-methionine</keyword>
<accession>A0A2U3I2G9</accession>
<evidence type="ECO:0000313" key="14">
    <source>
        <dbReference type="Proteomes" id="UP000238169"/>
    </source>
</evidence>
<name>A0A2U3I2G9_9BURK</name>
<evidence type="ECO:0000313" key="13">
    <source>
        <dbReference type="EMBL" id="SPB14318.1"/>
    </source>
</evidence>
<feature type="coiled-coil region" evidence="8">
    <location>
        <begin position="785"/>
        <end position="815"/>
    </location>
</feature>
<keyword evidence="3" id="KW-0808">Transferase</keyword>
<dbReference type="InterPro" id="IPR055573">
    <property type="entry name" value="DUF7149"/>
</dbReference>
<dbReference type="GO" id="GO:0032259">
    <property type="term" value="P:methylation"/>
    <property type="evidence" value="ECO:0007669"/>
    <property type="project" value="UniProtKB-KW"/>
</dbReference>
<evidence type="ECO:0000256" key="3">
    <source>
        <dbReference type="ARBA" id="ARBA00022679"/>
    </source>
</evidence>
<feature type="domain" description="Type II methyltransferase M.TaqI-like" evidence="9">
    <location>
        <begin position="634"/>
        <end position="928"/>
    </location>
</feature>
<evidence type="ECO:0000256" key="1">
    <source>
        <dbReference type="ARBA" id="ARBA00011900"/>
    </source>
</evidence>
<dbReference type="PROSITE" id="PS00092">
    <property type="entry name" value="N6_MTASE"/>
    <property type="match status" value="1"/>
</dbReference>
<dbReference type="InterPro" id="IPR050953">
    <property type="entry name" value="N4_N6_ade-DNA_methylase"/>
</dbReference>
<keyword evidence="2" id="KW-0489">Methyltransferase</keyword>
<dbReference type="InterPro" id="IPR056716">
    <property type="entry name" value="DUF7814"/>
</dbReference>
<dbReference type="EC" id="2.1.1.72" evidence="1"/>